<dbReference type="Proteomes" id="UP000737171">
    <property type="component" value="Unassembled WGS sequence"/>
</dbReference>
<accession>A0ABX2ELA4</accession>
<protein>
    <submittedName>
        <fullName evidence="1">Uncharacterized protein</fullName>
    </submittedName>
</protein>
<name>A0ABX2ELA4_9BURK</name>
<gene>
    <name evidence="1" type="ORF">HLB44_20695</name>
</gene>
<sequence length="102" mass="11331">MPFNIIIGPSTQTISEPLLDNIRSSGGRATKPAEEAQWLDGAARYLGEVLRQRTASKWSIRLSDPKMLFVQQLQWVGLGADSGFAFKKAWSDDNTQGHSERP</sequence>
<organism evidence="1 2">
    <name type="scientific">Pseudaquabacterium terrae</name>
    <dbReference type="NCBI Taxonomy" id="2732868"/>
    <lineage>
        <taxon>Bacteria</taxon>
        <taxon>Pseudomonadati</taxon>
        <taxon>Pseudomonadota</taxon>
        <taxon>Betaproteobacteria</taxon>
        <taxon>Burkholderiales</taxon>
        <taxon>Sphaerotilaceae</taxon>
        <taxon>Pseudaquabacterium</taxon>
    </lineage>
</organism>
<dbReference type="RefSeq" id="WP_173126264.1">
    <property type="nucleotide sequence ID" value="NZ_JABRWJ010000006.1"/>
</dbReference>
<reference evidence="1 2" key="1">
    <citation type="submission" date="2020-05" db="EMBL/GenBank/DDBJ databases">
        <title>Aquincola sp. isolate from soil.</title>
        <authorList>
            <person name="Han J."/>
            <person name="Kim D.-U."/>
        </authorList>
    </citation>
    <scope>NUCLEOTIDE SEQUENCE [LARGE SCALE GENOMIC DNA]</scope>
    <source>
        <strain evidence="1 2">S2</strain>
    </source>
</reference>
<evidence type="ECO:0000313" key="1">
    <source>
        <dbReference type="EMBL" id="NRF69423.1"/>
    </source>
</evidence>
<dbReference type="EMBL" id="JABRWJ010000006">
    <property type="protein sequence ID" value="NRF69423.1"/>
    <property type="molecule type" value="Genomic_DNA"/>
</dbReference>
<proteinExistence type="predicted"/>
<keyword evidence="2" id="KW-1185">Reference proteome</keyword>
<comment type="caution">
    <text evidence="1">The sequence shown here is derived from an EMBL/GenBank/DDBJ whole genome shotgun (WGS) entry which is preliminary data.</text>
</comment>
<evidence type="ECO:0000313" key="2">
    <source>
        <dbReference type="Proteomes" id="UP000737171"/>
    </source>
</evidence>